<proteinExistence type="predicted"/>
<feature type="compositionally biased region" description="Basic and acidic residues" evidence="9">
    <location>
        <begin position="180"/>
        <end position="228"/>
    </location>
</feature>
<protein>
    <submittedName>
        <fullName evidence="10">Atrophin-1</fullName>
    </submittedName>
</protein>
<comment type="subcellular location">
    <subcellularLocation>
        <location evidence="1">Nucleus</location>
    </subcellularLocation>
</comment>
<feature type="compositionally biased region" description="Low complexity" evidence="9">
    <location>
        <begin position="124"/>
        <end position="147"/>
    </location>
</feature>
<gene>
    <name evidence="10" type="ORF">KUDE01_020705</name>
</gene>
<evidence type="ECO:0000256" key="1">
    <source>
        <dbReference type="ARBA" id="ARBA00004123"/>
    </source>
</evidence>
<feature type="compositionally biased region" description="Low complexity" evidence="9">
    <location>
        <begin position="1063"/>
        <end position="1074"/>
    </location>
</feature>
<dbReference type="PANTHER" id="PTHR13859:SF9">
    <property type="entry name" value="ATROPHIN-1"/>
    <property type="match status" value="1"/>
</dbReference>
<feature type="region of interest" description="Disordered" evidence="9">
    <location>
        <begin position="1024"/>
        <end position="1116"/>
    </location>
</feature>
<keyword evidence="7" id="KW-0804">Transcription</keyword>
<name>A0AAD9C664_DISEL</name>
<evidence type="ECO:0000256" key="3">
    <source>
        <dbReference type="ARBA" id="ARBA00022553"/>
    </source>
</evidence>
<keyword evidence="2" id="KW-1017">Isopeptide bond</keyword>
<keyword evidence="4" id="KW-0832">Ubl conjugation</keyword>
<feature type="compositionally biased region" description="Pro residues" evidence="9">
    <location>
        <begin position="311"/>
        <end position="323"/>
    </location>
</feature>
<feature type="compositionally biased region" description="Low complexity" evidence="9">
    <location>
        <begin position="439"/>
        <end position="455"/>
    </location>
</feature>
<keyword evidence="8" id="KW-0539">Nucleus</keyword>
<feature type="compositionally biased region" description="Low complexity" evidence="9">
    <location>
        <begin position="673"/>
        <end position="691"/>
    </location>
</feature>
<evidence type="ECO:0000256" key="4">
    <source>
        <dbReference type="ARBA" id="ARBA00022843"/>
    </source>
</evidence>
<dbReference type="EMBL" id="JASDAP010000010">
    <property type="protein sequence ID" value="KAK1895254.1"/>
    <property type="molecule type" value="Genomic_DNA"/>
</dbReference>
<feature type="compositionally biased region" description="Basic and acidic residues" evidence="9">
    <location>
        <begin position="1"/>
        <end position="10"/>
    </location>
</feature>
<evidence type="ECO:0000256" key="9">
    <source>
        <dbReference type="SAM" id="MobiDB-lite"/>
    </source>
</evidence>
<keyword evidence="6" id="KW-0805">Transcription regulation</keyword>
<dbReference type="InterPro" id="IPR017993">
    <property type="entry name" value="Atrophin-1"/>
</dbReference>
<feature type="compositionally biased region" description="Low complexity" evidence="9">
    <location>
        <begin position="354"/>
        <end position="369"/>
    </location>
</feature>
<dbReference type="AlphaFoldDB" id="A0AAD9C664"/>
<dbReference type="PANTHER" id="PTHR13859">
    <property type="entry name" value="ATROPHIN-RELATED"/>
    <property type="match status" value="1"/>
</dbReference>
<feature type="compositionally biased region" description="Low complexity" evidence="9">
    <location>
        <begin position="245"/>
        <end position="254"/>
    </location>
</feature>
<feature type="region of interest" description="Disordered" evidence="9">
    <location>
        <begin position="1"/>
        <end position="386"/>
    </location>
</feature>
<feature type="compositionally biased region" description="Basic residues" evidence="9">
    <location>
        <begin position="837"/>
        <end position="856"/>
    </location>
</feature>
<dbReference type="PRINTS" id="PR01222">
    <property type="entry name" value="ATROPHIN"/>
</dbReference>
<reference evidence="10" key="1">
    <citation type="submission" date="2023-04" db="EMBL/GenBank/DDBJ databases">
        <title>Chromosome-level genome of Chaenocephalus aceratus.</title>
        <authorList>
            <person name="Park H."/>
        </authorList>
    </citation>
    <scope>NUCLEOTIDE SEQUENCE</scope>
    <source>
        <strain evidence="10">DE</strain>
        <tissue evidence="10">Muscle</tissue>
    </source>
</reference>
<dbReference type="Proteomes" id="UP001228049">
    <property type="component" value="Unassembled WGS sequence"/>
</dbReference>
<comment type="caution">
    <text evidence="10">The sequence shown here is derived from an EMBL/GenBank/DDBJ whole genome shotgun (WGS) entry which is preliminary data.</text>
</comment>
<feature type="region of interest" description="Disordered" evidence="9">
    <location>
        <begin position="787"/>
        <end position="856"/>
    </location>
</feature>
<feature type="compositionally biased region" description="Low complexity" evidence="9">
    <location>
        <begin position="807"/>
        <end position="831"/>
    </location>
</feature>
<dbReference type="InterPro" id="IPR002951">
    <property type="entry name" value="Atrophin-like"/>
</dbReference>
<keyword evidence="3" id="KW-0597">Phosphoprotein</keyword>
<evidence type="ECO:0000256" key="6">
    <source>
        <dbReference type="ARBA" id="ARBA00023015"/>
    </source>
</evidence>
<evidence type="ECO:0000256" key="5">
    <source>
        <dbReference type="ARBA" id="ARBA00022990"/>
    </source>
</evidence>
<organism evidence="10 11">
    <name type="scientific">Dissostichus eleginoides</name>
    <name type="common">Patagonian toothfish</name>
    <name type="synonym">Dissostichus amissus</name>
    <dbReference type="NCBI Taxonomy" id="100907"/>
    <lineage>
        <taxon>Eukaryota</taxon>
        <taxon>Metazoa</taxon>
        <taxon>Chordata</taxon>
        <taxon>Craniata</taxon>
        <taxon>Vertebrata</taxon>
        <taxon>Euteleostomi</taxon>
        <taxon>Actinopterygii</taxon>
        <taxon>Neopterygii</taxon>
        <taxon>Teleostei</taxon>
        <taxon>Neoteleostei</taxon>
        <taxon>Acanthomorphata</taxon>
        <taxon>Eupercaria</taxon>
        <taxon>Perciformes</taxon>
        <taxon>Notothenioidei</taxon>
        <taxon>Nototheniidae</taxon>
        <taxon>Dissostichus</taxon>
    </lineage>
</organism>
<feature type="compositionally biased region" description="Low complexity" evidence="9">
    <location>
        <begin position="156"/>
        <end position="170"/>
    </location>
</feature>
<feature type="compositionally biased region" description="Low complexity" evidence="9">
    <location>
        <begin position="642"/>
        <end position="664"/>
    </location>
</feature>
<dbReference type="Pfam" id="PF03154">
    <property type="entry name" value="Atrophin-1"/>
    <property type="match status" value="3"/>
</dbReference>
<evidence type="ECO:0000313" key="10">
    <source>
        <dbReference type="EMBL" id="KAK1895254.1"/>
    </source>
</evidence>
<evidence type="ECO:0000256" key="8">
    <source>
        <dbReference type="ARBA" id="ARBA00023242"/>
    </source>
</evidence>
<dbReference type="GO" id="GO:0003714">
    <property type="term" value="F:transcription corepressor activity"/>
    <property type="evidence" value="ECO:0007669"/>
    <property type="project" value="TreeGrafter"/>
</dbReference>
<keyword evidence="5" id="KW-0007">Acetylation</keyword>
<feature type="compositionally biased region" description="Polar residues" evidence="9">
    <location>
        <begin position="83"/>
        <end position="99"/>
    </location>
</feature>
<sequence length="1246" mass="130441">MKTRTHKESMPMRSGRRRGASEERRGRRPHTSPTRPERIDRQTQRGAGEELAGNRFSRRSQGHDSSESEGEELVSPPKRQKVQDSVSTPNPPTSTHTIDSSAPSTVPPPTSVASQSRESDNEDGQSQGSRSSVVGSLANSSSSLSSGRDIDQDNRSSSPSLSASPLGSLDSDSDGPDSPKQGEREREKGKEGGKVSGEDRRALREARGEESCGDGEKREMDTRIEDCPSLKPPSTPVTPSHRGVGDSSNDSNSGRKSYFSMDSKLMCKVEHGGPTGVEGGRMNSKAGSQCGTKTAIPGGDFSHNSPNIPHSLPPPPLPPPPALKPLELGGQNLPTEVKIERDKIEKPDKLLDKTQSTPPSLLPQTQPSSHPHPYTPTGWQGGTATGCQGSWGYTLHPHREYLPRVETSAPTGLAGGIRETKMEADGGSLGVRQREAVGNSNPNNNSIPSGNLPSSTSGLPAAPMLNRDPPAQTPSSGSDHFHRDYPPTGGKDFPAGAPPSTGTNREYLSPPRVTPNLGREYSGGTHHPHPPHPHYQSRERDSNLRESALYQNRGGGPNQPPSTAQTPPTPLSPLPSPSTNPMGGFSSFPPGSSSGPNISSGPGVSSSCSPGCRPSPFHGTLNSHPPFTGTYHSNGNSGGGNMANSNSSASNSSNTNSQSLSPSNVSKGPPPLSNQAANNSISAPASSSSAPGGDGHLDPGPPPTPVIKEEPIEEREESESPPPVLRSPSPEPKPVDIPIHASQSARFHKVLDRGSGNSCARSDVLFVPLDGSKLWKKRNEVIERARREVEQRQQKDVNAAAGSRQGSSLFFPSSSSINLDPSSSSSSNSVSHPPPHQQHHPSHPHAHLAQAHHLHHSLAHSIPHSLLMPSMGGAQTVVGPQGSLGIGMGGPYLGPDTPALRTLSEYARPHAMSPLSAANRAQAHHAQMHGHSHPHVHPSFFLPQFQNHALGHPHHMPTDAATAAAILGFLYGGSLEGGPGVGGHVGMAGGPIHGGMGGAGFGGVGFPHAIAAHRERMKQGFEFKSDERASAPPQHLQNPSMPPLTRPPNPPPPQSLPNPPPSSILTPSLPSHPSSAPPGCPPGSGGNGGNGGGGGGTGGNGGGTGGNGNGNGENLGRLQMLNVTPHHHQHSHIHSHLHLHQQDTATGGVHPLMDPLASGSPLTRLPYPGATLGTPILAHPLTDSEVLRQQLFGAPFRDLPQPSSLTGPMSAAHQLQAMQQAQSAELQIQRLALEQHHLKKESDKTL</sequence>
<feature type="compositionally biased region" description="Basic and acidic residues" evidence="9">
    <location>
        <begin position="337"/>
        <end position="352"/>
    </location>
</feature>
<feature type="compositionally biased region" description="Gly residues" evidence="9">
    <location>
        <begin position="1082"/>
        <end position="1113"/>
    </location>
</feature>
<dbReference type="GO" id="GO:0005634">
    <property type="term" value="C:nucleus"/>
    <property type="evidence" value="ECO:0007669"/>
    <property type="project" value="UniProtKB-SubCell"/>
</dbReference>
<feature type="compositionally biased region" description="Pro residues" evidence="9">
    <location>
        <begin position="1040"/>
        <end position="1062"/>
    </location>
</feature>
<keyword evidence="11" id="KW-1185">Reference proteome</keyword>
<evidence type="ECO:0000313" key="11">
    <source>
        <dbReference type="Proteomes" id="UP001228049"/>
    </source>
</evidence>
<feature type="compositionally biased region" description="Low complexity" evidence="9">
    <location>
        <begin position="579"/>
        <end position="616"/>
    </location>
</feature>
<feature type="compositionally biased region" description="Pro residues" evidence="9">
    <location>
        <begin position="720"/>
        <end position="732"/>
    </location>
</feature>
<feature type="region of interest" description="Disordered" evidence="9">
    <location>
        <begin position="410"/>
        <end position="741"/>
    </location>
</feature>
<evidence type="ECO:0000256" key="7">
    <source>
        <dbReference type="ARBA" id="ARBA00023163"/>
    </source>
</evidence>
<accession>A0AAD9C664</accession>
<feature type="compositionally biased region" description="Pro residues" evidence="9">
    <location>
        <begin position="567"/>
        <end position="578"/>
    </location>
</feature>
<evidence type="ECO:0000256" key="2">
    <source>
        <dbReference type="ARBA" id="ARBA00022499"/>
    </source>
</evidence>